<sequence length="741" mass="83792">MSSTRREFVKQTAAITAASFLRSGAGNSLYAESSAVEAKPAAKGEGSWYGRPMRWAQLAFVADDPGNYDQAFWLDYFRRVHADAACLSAGGVVAFYPTEIPLHYRSPWLGNRDTFGDLMAGCRKMQMNIVARTDSHACHQDVYDAHPDWIMVDASGNRRRHPSDPSLWLTCALGPYNFDFMTSVHEEIMQKYRPDGIFTNRWAGSGMCYCEHCVKNFHDFSGLSLPRTRDPQDPARKQYIQWRQKQLFDLWRLWNEKIRAIHPDASYIANAGGGALSDLDMKTIGELAPTLFADRQSRNGLMPPWTNGKNGKEYRATLGQKAIAGLFSVGFEDSHRWKDSVLNGDEIRMWVADGMAQGLRPWFTKFNAKPIDRRWLPVVEEIYQWQYANEAYLRNIRPLARVGLVYSQQSAWYYGGEEAHEKIEDPGLGYYQALIEGRVPFEMVHDRLLDEEHLAQYKTLILPNIAALSDEQCRQLQAFVERGGGVVATYETSLYDEWGVRRKDFGLAGLFGASWTGKVQQKMLNSYLMLEKDPATNGYHPLLRGLEDATRIINAVNQVDVTAAGESVAPPLRIVPTYPDLPMEYVFVPAGGSRDPGVFVRQAGRGRVVYFPGDIDRTFWEVLDTDHGTLLRNAVEWVTNEAAPLTVEGRGMLDVAVWEQKDSMTVHLVNLTNPMMMKGPVREILPISGQKVSFRTPQARRVKRVHLLVAGKEIAYRRENDRISLEVPSIDLNEVIAVDFA</sequence>
<feature type="domain" description="Beta-galactosidase trimerisation" evidence="1">
    <location>
        <begin position="400"/>
        <end position="497"/>
    </location>
</feature>
<keyword evidence="3" id="KW-1185">Reference proteome</keyword>
<proteinExistence type="predicted"/>
<gene>
    <name evidence="2" type="ORF">D0Y96_10960</name>
</gene>
<evidence type="ECO:0000313" key="2">
    <source>
        <dbReference type="EMBL" id="RFU17195.1"/>
    </source>
</evidence>
<dbReference type="InterPro" id="IPR006311">
    <property type="entry name" value="TAT_signal"/>
</dbReference>
<comment type="caution">
    <text evidence="2">The sequence shown here is derived from an EMBL/GenBank/DDBJ whole genome shotgun (WGS) entry which is preliminary data.</text>
</comment>
<dbReference type="GO" id="GO:0005975">
    <property type="term" value="P:carbohydrate metabolic process"/>
    <property type="evidence" value="ECO:0007669"/>
    <property type="project" value="InterPro"/>
</dbReference>
<name>A0A372IQL2_9BACT</name>
<reference evidence="2 3" key="1">
    <citation type="submission" date="2018-08" db="EMBL/GenBank/DDBJ databases">
        <title>Acidipila sp. 4G-K13, an acidobacterium isolated from forest soil.</title>
        <authorList>
            <person name="Gao Z.-H."/>
            <person name="Qiu L.-H."/>
        </authorList>
    </citation>
    <scope>NUCLEOTIDE SEQUENCE [LARGE SCALE GENOMIC DNA]</scope>
    <source>
        <strain evidence="2 3">4G-K13</strain>
    </source>
</reference>
<dbReference type="InterPro" id="IPR017853">
    <property type="entry name" value="GH"/>
</dbReference>
<dbReference type="OrthoDB" id="2484600at2"/>
<dbReference type="SUPFAM" id="SSF52317">
    <property type="entry name" value="Class I glutamine amidotransferase-like"/>
    <property type="match status" value="1"/>
</dbReference>
<accession>A0A372IQL2</accession>
<evidence type="ECO:0000259" key="1">
    <source>
        <dbReference type="Pfam" id="PF08532"/>
    </source>
</evidence>
<dbReference type="EMBL" id="QVQT01000003">
    <property type="protein sequence ID" value="RFU17195.1"/>
    <property type="molecule type" value="Genomic_DNA"/>
</dbReference>
<dbReference type="AlphaFoldDB" id="A0A372IQL2"/>
<evidence type="ECO:0000313" key="3">
    <source>
        <dbReference type="Proteomes" id="UP000264702"/>
    </source>
</evidence>
<dbReference type="Proteomes" id="UP000264702">
    <property type="component" value="Unassembled WGS sequence"/>
</dbReference>
<dbReference type="InterPro" id="IPR013738">
    <property type="entry name" value="Beta_galactosidase_Trimer"/>
</dbReference>
<dbReference type="InterPro" id="IPR029062">
    <property type="entry name" value="Class_I_gatase-like"/>
</dbReference>
<dbReference type="CDD" id="cd03143">
    <property type="entry name" value="A4_beta-galactosidase_middle_domain"/>
    <property type="match status" value="1"/>
</dbReference>
<dbReference type="Pfam" id="PF14871">
    <property type="entry name" value="GHL6"/>
    <property type="match status" value="1"/>
</dbReference>
<dbReference type="Gene3D" id="3.40.50.880">
    <property type="match status" value="1"/>
</dbReference>
<dbReference type="Pfam" id="PF08532">
    <property type="entry name" value="Glyco_hydro_42M"/>
    <property type="match status" value="1"/>
</dbReference>
<dbReference type="GO" id="GO:0004565">
    <property type="term" value="F:beta-galactosidase activity"/>
    <property type="evidence" value="ECO:0007669"/>
    <property type="project" value="InterPro"/>
</dbReference>
<dbReference type="InterPro" id="IPR028212">
    <property type="entry name" value="GHL6"/>
</dbReference>
<dbReference type="SUPFAM" id="SSF51445">
    <property type="entry name" value="(Trans)glycosidases"/>
    <property type="match status" value="1"/>
</dbReference>
<dbReference type="Gene3D" id="3.20.20.80">
    <property type="entry name" value="Glycosidases"/>
    <property type="match status" value="1"/>
</dbReference>
<organism evidence="2 3">
    <name type="scientific">Paracidobacterium acidisoli</name>
    <dbReference type="NCBI Taxonomy" id="2303751"/>
    <lineage>
        <taxon>Bacteria</taxon>
        <taxon>Pseudomonadati</taxon>
        <taxon>Acidobacteriota</taxon>
        <taxon>Terriglobia</taxon>
        <taxon>Terriglobales</taxon>
        <taxon>Acidobacteriaceae</taxon>
        <taxon>Paracidobacterium</taxon>
    </lineage>
</organism>
<dbReference type="PROSITE" id="PS51318">
    <property type="entry name" value="TAT"/>
    <property type="match status" value="1"/>
</dbReference>
<protein>
    <recommendedName>
        <fullName evidence="1">Beta-galactosidase trimerisation domain-containing protein</fullName>
    </recommendedName>
</protein>
<dbReference type="RefSeq" id="WP_117299621.1">
    <property type="nucleotide sequence ID" value="NZ_QVQT02000003.1"/>
</dbReference>